<name>F7Q115_9MOLU</name>
<keyword evidence="1" id="KW-0472">Membrane</keyword>
<dbReference type="RefSeq" id="WP_008827244.1">
    <property type="nucleotide sequence ID" value="NZ_AFNU02000012.1"/>
</dbReference>
<evidence type="ECO:0000313" key="3">
    <source>
        <dbReference type="Proteomes" id="UP000005707"/>
    </source>
</evidence>
<dbReference type="InParanoid" id="F7Q115"/>
<evidence type="ECO:0000256" key="1">
    <source>
        <dbReference type="SAM" id="Phobius"/>
    </source>
</evidence>
<dbReference type="STRING" id="1033810.HLPCO_002644"/>
<dbReference type="Proteomes" id="UP000005707">
    <property type="component" value="Unassembled WGS sequence"/>
</dbReference>
<reference evidence="2 3" key="2">
    <citation type="journal article" date="2013" name="PLoS ONE">
        <title>INDIGO - INtegrated Data Warehouse of MIcrobial GenOmes with Examples from the Red Sea Extremophiles.</title>
        <authorList>
            <person name="Alam I."/>
            <person name="Antunes A."/>
            <person name="Kamau A.A."/>
            <person name="Ba Alawi W."/>
            <person name="Kalkatawi M."/>
            <person name="Stingl U."/>
            <person name="Bajic V.B."/>
        </authorList>
    </citation>
    <scope>NUCLEOTIDE SEQUENCE [LARGE SCALE GENOMIC DNA]</scope>
    <source>
        <strain evidence="2 3">SSD-17B</strain>
    </source>
</reference>
<dbReference type="EMBL" id="AFNU02000012">
    <property type="protein sequence ID" value="ERJ11342.1"/>
    <property type="molecule type" value="Genomic_DNA"/>
</dbReference>
<comment type="caution">
    <text evidence="2">The sequence shown here is derived from an EMBL/GenBank/DDBJ whole genome shotgun (WGS) entry which is preliminary data.</text>
</comment>
<organism evidence="2 3">
    <name type="scientific">Haloplasma contractile SSD-17B</name>
    <dbReference type="NCBI Taxonomy" id="1033810"/>
    <lineage>
        <taxon>Bacteria</taxon>
        <taxon>Bacillati</taxon>
        <taxon>Mycoplasmatota</taxon>
        <taxon>Mollicutes</taxon>
        <taxon>Haloplasmatales</taxon>
        <taxon>Haloplasmataceae</taxon>
        <taxon>Haloplasma</taxon>
    </lineage>
</organism>
<keyword evidence="1" id="KW-1133">Transmembrane helix</keyword>
<keyword evidence="3" id="KW-1185">Reference proteome</keyword>
<keyword evidence="1" id="KW-0812">Transmembrane</keyword>
<dbReference type="AlphaFoldDB" id="F7Q115"/>
<protein>
    <submittedName>
        <fullName evidence="2">Uncharacterized protein</fullName>
    </submittedName>
</protein>
<feature type="transmembrane region" description="Helical" evidence="1">
    <location>
        <begin position="20"/>
        <end position="37"/>
    </location>
</feature>
<dbReference type="Gene3D" id="2.60.120.380">
    <property type="match status" value="1"/>
</dbReference>
<reference evidence="2 3" key="1">
    <citation type="journal article" date="2011" name="J. Bacteriol.">
        <title>Genome sequence of Haloplasma contractile, an unusual contractile bacterium from a deep-sea anoxic brine lake.</title>
        <authorList>
            <person name="Antunes A."/>
            <person name="Alam I."/>
            <person name="El Dorry H."/>
            <person name="Siam R."/>
            <person name="Robertson A."/>
            <person name="Bajic V.B."/>
            <person name="Stingl U."/>
        </authorList>
    </citation>
    <scope>NUCLEOTIDE SEQUENCE [LARGE SCALE GENOMIC DNA]</scope>
    <source>
        <strain evidence="2 3">SSD-17B</strain>
    </source>
</reference>
<gene>
    <name evidence="2" type="ORF">HLPCO_002644</name>
</gene>
<proteinExistence type="predicted"/>
<sequence>MNRVVWFFITTALVTYKRLIVILPTVIIVAFLITYLTRRDDVIFAININRENKDIEFTLVSAKRTASIPRLNLRNIDNYNNFKDLKQTVTLPRNKGEYRSYLFDDDYIKVKNRNDLVNYLGFSKLEAEGITEDEFLEYTEFNIMDTTTSSVSDEEKTLTTTTVLLGSEDWYQETSLYVRVTITWNEIPENRGIGYLGISLPKELRYKTKYNILPFEDHILRSRNVYKEDDKVKIEQSSEDYLYNRDDLIAKIELPKQNITELHQSVEYNLMGDNHDYHLLDLNEIQVLGHYTHINKDYKESLFSFADISNGMGIKYRPYDVYKSNKPISIVTTFNIDQFIFNHKWEGIVDQYDFKSFDGNNTSGSASYLYESGNVYATLHDSEDVDFYKFIAYEECSLTITLENIPEAKNYRFDIVDQDGNGIYGNESLGQSKIAHIDQYTHEEKQLYIKVYSTDGSYDMHQRYLLSIEKRLDD</sequence>
<evidence type="ECO:0000313" key="2">
    <source>
        <dbReference type="EMBL" id="ERJ11342.1"/>
    </source>
</evidence>
<accession>F7Q115</accession>